<proteinExistence type="predicted"/>
<evidence type="ECO:0008006" key="4">
    <source>
        <dbReference type="Google" id="ProtNLM"/>
    </source>
</evidence>
<dbReference type="Proteomes" id="UP001056381">
    <property type="component" value="Chromosome"/>
</dbReference>
<accession>A0A9Q8TXQ1</accession>
<evidence type="ECO:0000256" key="1">
    <source>
        <dbReference type="SAM" id="SignalP"/>
    </source>
</evidence>
<name>A0A9Q8TXQ1_9GAMM</name>
<evidence type="ECO:0000313" key="2">
    <source>
        <dbReference type="EMBL" id="URQ62865.1"/>
    </source>
</evidence>
<protein>
    <recommendedName>
        <fullName evidence="4">DUF4377 domain-containing protein</fullName>
    </recommendedName>
</protein>
<gene>
    <name evidence="2" type="ORF">M9B40_03830</name>
</gene>
<feature type="chain" id="PRO_5040511307" description="DUF4377 domain-containing protein" evidence="1">
    <location>
        <begin position="18"/>
        <end position="100"/>
    </location>
</feature>
<reference evidence="2" key="1">
    <citation type="submission" date="2022-05" db="EMBL/GenBank/DDBJ databases">
        <title>Single-amplified genomics reveal most streamlined microbe among free-living bacteria.</title>
        <authorList>
            <person name="Roda-Garcia J."/>
            <person name="Haro-Moreno J.M."/>
            <person name="Rodriguez-Valera F."/>
            <person name="Almagro-Moreno S."/>
            <person name="Lopez-Perez M."/>
        </authorList>
    </citation>
    <scope>NUCLEOTIDE SEQUENCE</scope>
    <source>
        <strain evidence="2">TMED112-D2-2</strain>
    </source>
</reference>
<dbReference type="AlphaFoldDB" id="A0A9Q8TXQ1"/>
<feature type="signal peptide" evidence="1">
    <location>
        <begin position="1"/>
        <end position="17"/>
    </location>
</feature>
<organism evidence="2 3">
    <name type="scientific">SAR86 cluster bacterium</name>
    <dbReference type="NCBI Taxonomy" id="2030880"/>
    <lineage>
        <taxon>Bacteria</taxon>
        <taxon>Pseudomonadati</taxon>
        <taxon>Pseudomonadota</taxon>
        <taxon>Gammaproteobacteria</taxon>
        <taxon>SAR86 cluster</taxon>
    </lineage>
</organism>
<keyword evidence="1" id="KW-0732">Signal</keyword>
<dbReference type="EMBL" id="CP097966">
    <property type="protein sequence ID" value="URQ62865.1"/>
    <property type="molecule type" value="Genomic_DNA"/>
</dbReference>
<sequence length="100" mass="11639">MKKLILMLLFVGFFSSADEICKIYISDENEAFAEIKKKCEKGDILTAESNVSNEFGQINYLQTLLEHFCNFDKEIIFKGIPNQWNLICVLNSTEPRRIRE</sequence>
<evidence type="ECO:0000313" key="3">
    <source>
        <dbReference type="Proteomes" id="UP001056381"/>
    </source>
</evidence>
<keyword evidence="3" id="KW-1185">Reference proteome</keyword>